<dbReference type="Proteomes" id="UP000621516">
    <property type="component" value="Unassembled WGS sequence"/>
</dbReference>
<feature type="transmembrane region" description="Helical" evidence="1">
    <location>
        <begin position="69"/>
        <end position="90"/>
    </location>
</feature>
<dbReference type="RefSeq" id="WP_188222033.1">
    <property type="nucleotide sequence ID" value="NZ_JACVXD010000001.1"/>
</dbReference>
<keyword evidence="3" id="KW-1185">Reference proteome</keyword>
<sequence>MERLLKILMCISYLCIILPGEHIAMPIGMSLIFSFMAGDILGVMLSILIVVTLIMILFTAIKSLQRQRLIITLGGVFLLLPLGGYLSYLYSDNTYKFVDETVFFVTLSIFLVLYAVTLAYLGRKEKTSLKETNGCTNHCTQ</sequence>
<protein>
    <submittedName>
        <fullName evidence="2">Uncharacterized protein</fullName>
    </submittedName>
</protein>
<organism evidence="2 3">
    <name type="scientific">Aestuariibaculum marinum</name>
    <dbReference type="NCBI Taxonomy" id="2683592"/>
    <lineage>
        <taxon>Bacteria</taxon>
        <taxon>Pseudomonadati</taxon>
        <taxon>Bacteroidota</taxon>
        <taxon>Flavobacteriia</taxon>
        <taxon>Flavobacteriales</taxon>
        <taxon>Flavobacteriaceae</taxon>
    </lineage>
</organism>
<accession>A0A8J6PTC9</accession>
<feature type="transmembrane region" description="Helical" evidence="1">
    <location>
        <begin position="31"/>
        <end position="57"/>
    </location>
</feature>
<name>A0A8J6PTC9_9FLAO</name>
<dbReference type="EMBL" id="JACVXD010000001">
    <property type="protein sequence ID" value="MBD0822721.1"/>
    <property type="molecule type" value="Genomic_DNA"/>
</dbReference>
<comment type="caution">
    <text evidence="2">The sequence shown here is derived from an EMBL/GenBank/DDBJ whole genome shotgun (WGS) entry which is preliminary data.</text>
</comment>
<evidence type="ECO:0000256" key="1">
    <source>
        <dbReference type="SAM" id="Phobius"/>
    </source>
</evidence>
<feature type="transmembrane region" description="Helical" evidence="1">
    <location>
        <begin position="102"/>
        <end position="121"/>
    </location>
</feature>
<reference evidence="2 3" key="1">
    <citation type="journal article" date="2018" name="J. Microbiol.">
        <title>Aestuariibaculum marinum sp. nov., a marine bacterium isolated from seawater in South Korea.</title>
        <authorList>
            <person name="Choi J."/>
            <person name="Lee D."/>
            <person name="Jang J.H."/>
            <person name="Cha S."/>
            <person name="Seo T."/>
        </authorList>
    </citation>
    <scope>NUCLEOTIDE SEQUENCE [LARGE SCALE GENOMIC DNA]</scope>
    <source>
        <strain evidence="2 3">IP7</strain>
    </source>
</reference>
<keyword evidence="1" id="KW-0472">Membrane</keyword>
<feature type="transmembrane region" description="Helical" evidence="1">
    <location>
        <begin position="7"/>
        <end position="25"/>
    </location>
</feature>
<evidence type="ECO:0000313" key="2">
    <source>
        <dbReference type="EMBL" id="MBD0822721.1"/>
    </source>
</evidence>
<gene>
    <name evidence="2" type="ORF">ICJ85_01690</name>
</gene>
<proteinExistence type="predicted"/>
<keyword evidence="1" id="KW-0812">Transmembrane</keyword>
<evidence type="ECO:0000313" key="3">
    <source>
        <dbReference type="Proteomes" id="UP000621516"/>
    </source>
</evidence>
<dbReference type="AlphaFoldDB" id="A0A8J6PTC9"/>
<keyword evidence="1" id="KW-1133">Transmembrane helix</keyword>